<keyword evidence="2" id="KW-1185">Reference proteome</keyword>
<sequence>MAVSGPPKMGPWTVTSGVCQTVSMNTPSQQLVAWSRPPDGYVCLNVDG</sequence>
<accession>A0A392UQI6</accession>
<evidence type="ECO:0000313" key="2">
    <source>
        <dbReference type="Proteomes" id="UP000265520"/>
    </source>
</evidence>
<dbReference type="EMBL" id="LXQA010889285">
    <property type="protein sequence ID" value="MCI75712.1"/>
    <property type="molecule type" value="Genomic_DNA"/>
</dbReference>
<reference evidence="1 2" key="1">
    <citation type="journal article" date="2018" name="Front. Plant Sci.">
        <title>Red Clover (Trifolium pratense) and Zigzag Clover (T. medium) - A Picture of Genomic Similarities and Differences.</title>
        <authorList>
            <person name="Dluhosova J."/>
            <person name="Istvanek J."/>
            <person name="Nedelnik J."/>
            <person name="Repkova J."/>
        </authorList>
    </citation>
    <scope>NUCLEOTIDE SEQUENCE [LARGE SCALE GENOMIC DNA]</scope>
    <source>
        <strain evidence="2">cv. 10/8</strain>
        <tissue evidence="1">Leaf</tissue>
    </source>
</reference>
<protein>
    <submittedName>
        <fullName evidence="1">Uncharacterized protein</fullName>
    </submittedName>
</protein>
<feature type="non-terminal residue" evidence="1">
    <location>
        <position position="48"/>
    </location>
</feature>
<comment type="caution">
    <text evidence="1">The sequence shown here is derived from an EMBL/GenBank/DDBJ whole genome shotgun (WGS) entry which is preliminary data.</text>
</comment>
<proteinExistence type="predicted"/>
<name>A0A392UQI6_9FABA</name>
<dbReference type="Proteomes" id="UP000265520">
    <property type="component" value="Unassembled WGS sequence"/>
</dbReference>
<evidence type="ECO:0000313" key="1">
    <source>
        <dbReference type="EMBL" id="MCI75712.1"/>
    </source>
</evidence>
<organism evidence="1 2">
    <name type="scientific">Trifolium medium</name>
    <dbReference type="NCBI Taxonomy" id="97028"/>
    <lineage>
        <taxon>Eukaryota</taxon>
        <taxon>Viridiplantae</taxon>
        <taxon>Streptophyta</taxon>
        <taxon>Embryophyta</taxon>
        <taxon>Tracheophyta</taxon>
        <taxon>Spermatophyta</taxon>
        <taxon>Magnoliopsida</taxon>
        <taxon>eudicotyledons</taxon>
        <taxon>Gunneridae</taxon>
        <taxon>Pentapetalae</taxon>
        <taxon>rosids</taxon>
        <taxon>fabids</taxon>
        <taxon>Fabales</taxon>
        <taxon>Fabaceae</taxon>
        <taxon>Papilionoideae</taxon>
        <taxon>50 kb inversion clade</taxon>
        <taxon>NPAAA clade</taxon>
        <taxon>Hologalegina</taxon>
        <taxon>IRL clade</taxon>
        <taxon>Trifolieae</taxon>
        <taxon>Trifolium</taxon>
    </lineage>
</organism>
<dbReference type="AlphaFoldDB" id="A0A392UQI6"/>